<gene>
    <name evidence="2" type="ORF">L0668_05240</name>
</gene>
<keyword evidence="1" id="KW-1133">Transmembrane helix</keyword>
<reference evidence="2 3" key="1">
    <citation type="submission" date="2022-01" db="EMBL/GenBank/DDBJ databases">
        <title>Paraglaciecola sp. G1-23.</title>
        <authorList>
            <person name="Jin M.S."/>
            <person name="Han D.M."/>
            <person name="Kim H.M."/>
            <person name="Jeon C.O."/>
        </authorList>
    </citation>
    <scope>NUCLEOTIDE SEQUENCE [LARGE SCALE GENOMIC DNA]</scope>
    <source>
        <strain evidence="2 3">G1-23</strain>
    </source>
</reference>
<comment type="caution">
    <text evidence="2">The sequence shown here is derived from an EMBL/GenBank/DDBJ whole genome shotgun (WGS) entry which is preliminary data.</text>
</comment>
<dbReference type="Proteomes" id="UP001521137">
    <property type="component" value="Unassembled WGS sequence"/>
</dbReference>
<feature type="transmembrane region" description="Helical" evidence="1">
    <location>
        <begin position="51"/>
        <end position="69"/>
    </location>
</feature>
<feature type="transmembrane region" description="Helical" evidence="1">
    <location>
        <begin position="76"/>
        <end position="98"/>
    </location>
</feature>
<evidence type="ECO:0000256" key="1">
    <source>
        <dbReference type="SAM" id="Phobius"/>
    </source>
</evidence>
<accession>A0ABS9D3I8</accession>
<dbReference type="EMBL" id="JAKGAS010000002">
    <property type="protein sequence ID" value="MCF2947502.1"/>
    <property type="molecule type" value="Genomic_DNA"/>
</dbReference>
<keyword evidence="1" id="KW-0472">Membrane</keyword>
<dbReference type="InterPro" id="IPR004891">
    <property type="entry name" value="Mercury-R_MerC"/>
</dbReference>
<name>A0ABS9D3I8_9ALTE</name>
<protein>
    <submittedName>
        <fullName evidence="2">MerC domain-containing protein</fullName>
    </submittedName>
</protein>
<proteinExistence type="predicted"/>
<evidence type="ECO:0000313" key="2">
    <source>
        <dbReference type="EMBL" id="MCF2947502.1"/>
    </source>
</evidence>
<dbReference type="Pfam" id="PF03203">
    <property type="entry name" value="MerC"/>
    <property type="match status" value="1"/>
</dbReference>
<feature type="transmembrane region" description="Helical" evidence="1">
    <location>
        <begin position="12"/>
        <end position="31"/>
    </location>
</feature>
<keyword evidence="1" id="KW-0812">Transmembrane</keyword>
<organism evidence="2 3">
    <name type="scientific">Paraglaciecola algarum</name>
    <dbReference type="NCBI Taxonomy" id="3050085"/>
    <lineage>
        <taxon>Bacteria</taxon>
        <taxon>Pseudomonadati</taxon>
        <taxon>Pseudomonadota</taxon>
        <taxon>Gammaproteobacteria</taxon>
        <taxon>Alteromonadales</taxon>
        <taxon>Alteromonadaceae</taxon>
        <taxon>Paraglaciecola</taxon>
    </lineage>
</organism>
<dbReference type="RefSeq" id="WP_235311021.1">
    <property type="nucleotide sequence ID" value="NZ_JAKGAS010000002.1"/>
</dbReference>
<feature type="transmembrane region" description="Helical" evidence="1">
    <location>
        <begin position="104"/>
        <end position="119"/>
    </location>
</feature>
<evidence type="ECO:0000313" key="3">
    <source>
        <dbReference type="Proteomes" id="UP001521137"/>
    </source>
</evidence>
<sequence length="140" mass="15498">MFKFLINTADRAAVILSTLCLIHCFVLPIILITLPTLTSVAFFSDERFHAWLLYAVIPISAFAVVSGYFHHRNWYVVLITSIGMSILVSVAILGHAVFGDQGEVLVSVVGSLFVAYGHIKNFKTRKQLSQCHQATIKVCS</sequence>
<keyword evidence="3" id="KW-1185">Reference proteome</keyword>